<dbReference type="EMBL" id="FNAJ01000048">
    <property type="protein sequence ID" value="SDF38942.1"/>
    <property type="molecule type" value="Genomic_DNA"/>
</dbReference>
<evidence type="ECO:0000313" key="3">
    <source>
        <dbReference type="Proteomes" id="UP000198717"/>
    </source>
</evidence>
<evidence type="ECO:0000256" key="1">
    <source>
        <dbReference type="SAM" id="MobiDB-lite"/>
    </source>
</evidence>
<feature type="region of interest" description="Disordered" evidence="1">
    <location>
        <begin position="1"/>
        <end position="41"/>
    </location>
</feature>
<reference evidence="2 3" key="1">
    <citation type="submission" date="2016-10" db="EMBL/GenBank/DDBJ databases">
        <authorList>
            <person name="Varghese N."/>
            <person name="Submissions S."/>
        </authorList>
    </citation>
    <scope>NUCLEOTIDE SEQUENCE [LARGE SCALE GENOMIC DNA]</scope>
    <source>
        <strain evidence="2 3">DSM 2260</strain>
    </source>
</reference>
<dbReference type="Proteomes" id="UP000198717">
    <property type="component" value="Unassembled WGS sequence"/>
</dbReference>
<keyword evidence="3" id="KW-1185">Reference proteome</keyword>
<comment type="caution">
    <text evidence="2">The sequence shown here is derived from an EMBL/GenBank/DDBJ whole genome shotgun (WGS) entry which is preliminary data.</text>
</comment>
<protein>
    <submittedName>
        <fullName evidence="2">Uncharacterized protein</fullName>
    </submittedName>
</protein>
<evidence type="ECO:0000313" key="2">
    <source>
        <dbReference type="EMBL" id="SDF38942.1"/>
    </source>
</evidence>
<gene>
    <name evidence="2" type="ORF">SAMN04488504_1482</name>
</gene>
<sequence length="226" mass="25667">MAREIRRPGSSHEGLGRVLPKRHMTGEFTPPGRETQTSNRNTTAATTRLNNLRKPILSARRPLRIQANAKAIHALKNRSRRKPFTIDAGLTLRRVVITRRLRATIDERRPCSAASKTGIHTLVPVLRLARLCQRLHHDGIRHGSRAVQSCLSRGRVPFCRKLLINRTASNKNSHRHRANEHSKLLHSWHSLRPRRQEPCQWPVTVQSRTGVLPSRDAASCSTPRIP</sequence>
<proteinExistence type="predicted"/>
<organism evidence="2 3">
    <name type="scientific">Myxococcus virescens</name>
    <dbReference type="NCBI Taxonomy" id="83456"/>
    <lineage>
        <taxon>Bacteria</taxon>
        <taxon>Pseudomonadati</taxon>
        <taxon>Myxococcota</taxon>
        <taxon>Myxococcia</taxon>
        <taxon>Myxococcales</taxon>
        <taxon>Cystobacterineae</taxon>
        <taxon>Myxococcaceae</taxon>
        <taxon>Myxococcus</taxon>
    </lineage>
</organism>
<name>A0ABY0NFE6_9BACT</name>
<accession>A0ABY0NFE6</accession>